<reference evidence="1 2" key="1">
    <citation type="submission" date="2020-12" db="EMBL/GenBank/DDBJ databases">
        <title>Draft genome sequence of furan degrading bacterial strain FUR100.</title>
        <authorList>
            <person name="Woiski C."/>
        </authorList>
    </citation>
    <scope>NUCLEOTIDE SEQUENCE [LARGE SCALE GENOMIC DNA]</scope>
    <source>
        <strain evidence="1 2">FUR100</strain>
    </source>
</reference>
<sequence length="154" mass="16786">MPAHVVMYRERMEQGLAHDAMARMDDIGRQVVNHARADCPVDSGQLRSSITHHVTLVGRTARMRVGSPLERAKWIHEGTGIYGPHKKPIVPVSAKALKFPTPKIFGPMPRGMSRSPGGFVFAKSVKGIPPNPFLTEALKTVLGTTSVTIRPVTS</sequence>
<dbReference type="Proteomes" id="UP000627573">
    <property type="component" value="Unassembled WGS sequence"/>
</dbReference>
<name>A0A8I0ZSJ8_RHOER</name>
<comment type="caution">
    <text evidence="1">The sequence shown here is derived from an EMBL/GenBank/DDBJ whole genome shotgun (WGS) entry which is preliminary data.</text>
</comment>
<dbReference type="RefSeq" id="WP_197941456.1">
    <property type="nucleotide sequence ID" value="NZ_JAECSB010000069.1"/>
</dbReference>
<gene>
    <name evidence="1" type="ORF">I3517_19655</name>
</gene>
<dbReference type="EMBL" id="JAECSB010000069">
    <property type="protein sequence ID" value="MBH5144820.1"/>
    <property type="molecule type" value="Genomic_DNA"/>
</dbReference>
<evidence type="ECO:0000313" key="2">
    <source>
        <dbReference type="Proteomes" id="UP000627573"/>
    </source>
</evidence>
<proteinExistence type="predicted"/>
<keyword evidence="2" id="KW-1185">Reference proteome</keyword>
<protein>
    <submittedName>
        <fullName evidence="1">HK97 gp10 family phage protein</fullName>
    </submittedName>
</protein>
<dbReference type="AlphaFoldDB" id="A0A8I0ZSJ8"/>
<evidence type="ECO:0000313" key="1">
    <source>
        <dbReference type="EMBL" id="MBH5144820.1"/>
    </source>
</evidence>
<accession>A0A8I0ZSJ8</accession>
<organism evidence="1 2">
    <name type="scientific">Rhodococcus erythropolis</name>
    <name type="common">Arthrobacter picolinophilus</name>
    <dbReference type="NCBI Taxonomy" id="1833"/>
    <lineage>
        <taxon>Bacteria</taxon>
        <taxon>Bacillati</taxon>
        <taxon>Actinomycetota</taxon>
        <taxon>Actinomycetes</taxon>
        <taxon>Mycobacteriales</taxon>
        <taxon>Nocardiaceae</taxon>
        <taxon>Rhodococcus</taxon>
        <taxon>Rhodococcus erythropolis group</taxon>
    </lineage>
</organism>